<reference evidence="1 2" key="1">
    <citation type="journal article" date="2020" name="Antonie Van Leeuwenhoek">
        <title>Rhodopirellula heiligendammensis sp. nov., Rhodopirellula pilleata sp. nov., and Rhodopirellula solitaria sp. nov. isolated from natural or artificial marine surfaces in Northern Germany and California, USA, and emended description of the genus Rhodopirellula.</title>
        <authorList>
            <person name="Kallscheuer N."/>
            <person name="Wiegand S."/>
            <person name="Jogler M."/>
            <person name="Boedeker C."/>
            <person name="Peeters S.H."/>
            <person name="Rast P."/>
            <person name="Heuer A."/>
            <person name="Jetten M.S.M."/>
            <person name="Rohde M."/>
            <person name="Jogler C."/>
        </authorList>
    </citation>
    <scope>NUCLEOTIDE SEQUENCE [LARGE SCALE GENOMIC DNA]</scope>
    <source>
        <strain evidence="1 2">Poly21</strain>
    </source>
</reference>
<dbReference type="InterPro" id="IPR007709">
    <property type="entry name" value="N-FG_amidohydro"/>
</dbReference>
<dbReference type="OrthoDB" id="9785840at2"/>
<dbReference type="Pfam" id="PF05013">
    <property type="entry name" value="FGase"/>
    <property type="match status" value="1"/>
</dbReference>
<dbReference type="Gene3D" id="3.40.630.40">
    <property type="entry name" value="Zn-dependent exopeptidases"/>
    <property type="match status" value="1"/>
</dbReference>
<dbReference type="RefSeq" id="WP_146409205.1">
    <property type="nucleotide sequence ID" value="NZ_SJPU01000003.1"/>
</dbReference>
<comment type="caution">
    <text evidence="1">The sequence shown here is derived from an EMBL/GenBank/DDBJ whole genome shotgun (WGS) entry which is preliminary data.</text>
</comment>
<dbReference type="EMBL" id="SJPU01000003">
    <property type="protein sequence ID" value="TWU10827.1"/>
    <property type="molecule type" value="Genomic_DNA"/>
</dbReference>
<dbReference type="AlphaFoldDB" id="A0A5C6BGQ5"/>
<evidence type="ECO:0000313" key="2">
    <source>
        <dbReference type="Proteomes" id="UP000319908"/>
    </source>
</evidence>
<proteinExistence type="predicted"/>
<name>A0A5C6BGQ5_9BACT</name>
<protein>
    <submittedName>
        <fullName evidence="1">N-formylglutamate amidohydrolase</fullName>
    </submittedName>
</protein>
<dbReference type="Proteomes" id="UP000319908">
    <property type="component" value="Unassembled WGS sequence"/>
</dbReference>
<organism evidence="1 2">
    <name type="scientific">Allorhodopirellula heiligendammensis</name>
    <dbReference type="NCBI Taxonomy" id="2714739"/>
    <lineage>
        <taxon>Bacteria</taxon>
        <taxon>Pseudomonadati</taxon>
        <taxon>Planctomycetota</taxon>
        <taxon>Planctomycetia</taxon>
        <taxon>Pirellulales</taxon>
        <taxon>Pirellulaceae</taxon>
        <taxon>Allorhodopirellula</taxon>
    </lineage>
</organism>
<keyword evidence="2" id="KW-1185">Reference proteome</keyword>
<accession>A0A5C6BGQ5</accession>
<evidence type="ECO:0000313" key="1">
    <source>
        <dbReference type="EMBL" id="TWU10827.1"/>
    </source>
</evidence>
<gene>
    <name evidence="1" type="ORF">Poly21_47330</name>
</gene>
<sequence>MDPPNDLVQDIVRVHFSDGPIVAVAIHDGHAVRPEIAERLLISEADRLREEDSFTSRWTRIASTQVVGLRSRFEVDLNRLRKDAVYRTPEDAWGLHVWKQPLEPDIVDRSLAIYDAFYSFMFELLSEIKRRHGAFFVYDLHSYNHHREGPASAFAEILENPQINICTGGMDLDRCEGVVSCFERAMKEFDFPGGPLDVRRNVRFRATRFSRWVHENFPGSGVSLGIEVKKFYMNEWTGEVDDEIVTAIGRALESTVAPIKHALKQARSVPSQQRPPEQDVL</sequence>
<dbReference type="SUPFAM" id="SSF53187">
    <property type="entry name" value="Zn-dependent exopeptidases"/>
    <property type="match status" value="1"/>
</dbReference>